<protein>
    <submittedName>
        <fullName evidence="3">Uncharacterized protein</fullName>
    </submittedName>
</protein>
<dbReference type="EMBL" id="JAPEIS010000005">
    <property type="protein sequence ID" value="KAJ8065913.1"/>
    <property type="molecule type" value="Genomic_DNA"/>
</dbReference>
<keyword evidence="2" id="KW-0812">Transmembrane</keyword>
<feature type="transmembrane region" description="Helical" evidence="2">
    <location>
        <begin position="99"/>
        <end position="123"/>
    </location>
</feature>
<comment type="caution">
    <text evidence="3">The sequence shown here is derived from an EMBL/GenBank/DDBJ whole genome shotgun (WGS) entry which is preliminary data.</text>
</comment>
<dbReference type="OrthoDB" id="3525770at2759"/>
<evidence type="ECO:0000313" key="3">
    <source>
        <dbReference type="EMBL" id="KAJ8065913.1"/>
    </source>
</evidence>
<evidence type="ECO:0000313" key="4">
    <source>
        <dbReference type="Proteomes" id="UP001152300"/>
    </source>
</evidence>
<name>A0A9X0DMD8_9HELO</name>
<accession>A0A9X0DMD8</accession>
<feature type="region of interest" description="Disordered" evidence="1">
    <location>
        <begin position="1"/>
        <end position="20"/>
    </location>
</feature>
<sequence>MAGPKLRKEKPTTSDNRSNADHHERTYFFVPDFEAVQRKDNEIHFLRLVSFTAILVTLIVFAYHRYEVSRLKTLLKIKDEQYISALTGGVVSTGEGASVYVMIIDQFVSLIYIIAILVGVITWW</sequence>
<organism evidence="3 4">
    <name type="scientific">Sclerotinia nivalis</name>
    <dbReference type="NCBI Taxonomy" id="352851"/>
    <lineage>
        <taxon>Eukaryota</taxon>
        <taxon>Fungi</taxon>
        <taxon>Dikarya</taxon>
        <taxon>Ascomycota</taxon>
        <taxon>Pezizomycotina</taxon>
        <taxon>Leotiomycetes</taxon>
        <taxon>Helotiales</taxon>
        <taxon>Sclerotiniaceae</taxon>
        <taxon>Sclerotinia</taxon>
    </lineage>
</organism>
<gene>
    <name evidence="3" type="ORF">OCU04_005012</name>
</gene>
<keyword evidence="2" id="KW-1133">Transmembrane helix</keyword>
<keyword evidence="4" id="KW-1185">Reference proteome</keyword>
<proteinExistence type="predicted"/>
<keyword evidence="2" id="KW-0472">Membrane</keyword>
<evidence type="ECO:0000256" key="1">
    <source>
        <dbReference type="SAM" id="MobiDB-lite"/>
    </source>
</evidence>
<dbReference type="AlphaFoldDB" id="A0A9X0DMD8"/>
<reference evidence="3" key="1">
    <citation type="submission" date="2022-11" db="EMBL/GenBank/DDBJ databases">
        <title>Genome Resource of Sclerotinia nivalis Strain SnTB1, a Plant Pathogen Isolated from American Ginseng.</title>
        <authorList>
            <person name="Fan S."/>
        </authorList>
    </citation>
    <scope>NUCLEOTIDE SEQUENCE</scope>
    <source>
        <strain evidence="3">SnTB1</strain>
    </source>
</reference>
<dbReference type="Proteomes" id="UP001152300">
    <property type="component" value="Unassembled WGS sequence"/>
</dbReference>
<feature type="transmembrane region" description="Helical" evidence="2">
    <location>
        <begin position="45"/>
        <end position="66"/>
    </location>
</feature>
<evidence type="ECO:0000256" key="2">
    <source>
        <dbReference type="SAM" id="Phobius"/>
    </source>
</evidence>